<dbReference type="Proteomes" id="UP000236291">
    <property type="component" value="Unassembled WGS sequence"/>
</dbReference>
<dbReference type="PANTHER" id="PTHR31286:SF153">
    <property type="entry name" value="DUF4283 DOMAIN PROTEIN"/>
    <property type="match status" value="1"/>
</dbReference>
<feature type="region of interest" description="Disordered" evidence="1">
    <location>
        <begin position="443"/>
        <end position="525"/>
    </location>
</feature>
<feature type="region of interest" description="Disordered" evidence="1">
    <location>
        <begin position="232"/>
        <end position="315"/>
    </location>
</feature>
<reference evidence="4 5" key="2">
    <citation type="journal article" date="2017" name="Front. Plant Sci.">
        <title>Gene Classification and Mining of Molecular Markers Useful in Red Clover (Trifolium pratense) Breeding.</title>
        <authorList>
            <person name="Istvanek J."/>
            <person name="Dluhosova J."/>
            <person name="Dluhos P."/>
            <person name="Patkova L."/>
            <person name="Nedelnik J."/>
            <person name="Repkova J."/>
        </authorList>
    </citation>
    <scope>NUCLEOTIDE SEQUENCE [LARGE SCALE GENOMIC DNA]</scope>
    <source>
        <strain evidence="5">cv. Tatra</strain>
        <tissue evidence="4">Young leaves</tissue>
    </source>
</reference>
<gene>
    <name evidence="4" type="ORF">L195_g011673</name>
</gene>
<feature type="domain" description="DUF4283" evidence="2">
    <location>
        <begin position="33"/>
        <end position="112"/>
    </location>
</feature>
<dbReference type="EMBL" id="ASHM01007295">
    <property type="protein sequence ID" value="PNY14983.1"/>
    <property type="molecule type" value="Genomic_DNA"/>
</dbReference>
<dbReference type="PANTHER" id="PTHR31286">
    <property type="entry name" value="GLYCINE-RICH CELL WALL STRUCTURAL PROTEIN 1.8-LIKE"/>
    <property type="match status" value="1"/>
</dbReference>
<evidence type="ECO:0000259" key="3">
    <source>
        <dbReference type="Pfam" id="PF14392"/>
    </source>
</evidence>
<dbReference type="InterPro" id="IPR040256">
    <property type="entry name" value="At4g02000-like"/>
</dbReference>
<feature type="compositionally biased region" description="Low complexity" evidence="1">
    <location>
        <begin position="283"/>
        <end position="302"/>
    </location>
</feature>
<accession>A0A2K3PI65</accession>
<feature type="domain" description="Zinc knuckle CX2CX4HX4C" evidence="3">
    <location>
        <begin position="173"/>
        <end position="220"/>
    </location>
</feature>
<protein>
    <recommendedName>
        <fullName evidence="6">Cysteine desulfurase mitochondrial-like</fullName>
    </recommendedName>
</protein>
<dbReference type="Pfam" id="PF14392">
    <property type="entry name" value="zf-CCHC_4"/>
    <property type="match status" value="1"/>
</dbReference>
<evidence type="ECO:0000313" key="4">
    <source>
        <dbReference type="EMBL" id="PNY14983.1"/>
    </source>
</evidence>
<evidence type="ECO:0008006" key="6">
    <source>
        <dbReference type="Google" id="ProtNLM"/>
    </source>
</evidence>
<reference evidence="4 5" key="1">
    <citation type="journal article" date="2014" name="Am. J. Bot.">
        <title>Genome assembly and annotation for red clover (Trifolium pratense; Fabaceae).</title>
        <authorList>
            <person name="Istvanek J."/>
            <person name="Jaros M."/>
            <person name="Krenek A."/>
            <person name="Repkova J."/>
        </authorList>
    </citation>
    <scope>NUCLEOTIDE SEQUENCE [LARGE SCALE GENOMIC DNA]</scope>
    <source>
        <strain evidence="5">cv. Tatra</strain>
        <tissue evidence="4">Young leaves</tissue>
    </source>
</reference>
<comment type="caution">
    <text evidence="4">The sequence shown here is derived from an EMBL/GenBank/DDBJ whole genome shotgun (WGS) entry which is preliminary data.</text>
</comment>
<organism evidence="4 5">
    <name type="scientific">Trifolium pratense</name>
    <name type="common">Red clover</name>
    <dbReference type="NCBI Taxonomy" id="57577"/>
    <lineage>
        <taxon>Eukaryota</taxon>
        <taxon>Viridiplantae</taxon>
        <taxon>Streptophyta</taxon>
        <taxon>Embryophyta</taxon>
        <taxon>Tracheophyta</taxon>
        <taxon>Spermatophyta</taxon>
        <taxon>Magnoliopsida</taxon>
        <taxon>eudicotyledons</taxon>
        <taxon>Gunneridae</taxon>
        <taxon>Pentapetalae</taxon>
        <taxon>rosids</taxon>
        <taxon>fabids</taxon>
        <taxon>Fabales</taxon>
        <taxon>Fabaceae</taxon>
        <taxon>Papilionoideae</taxon>
        <taxon>50 kb inversion clade</taxon>
        <taxon>NPAAA clade</taxon>
        <taxon>Hologalegina</taxon>
        <taxon>IRL clade</taxon>
        <taxon>Trifolieae</taxon>
        <taxon>Trifolium</taxon>
    </lineage>
</organism>
<proteinExistence type="predicted"/>
<evidence type="ECO:0000313" key="5">
    <source>
        <dbReference type="Proteomes" id="UP000236291"/>
    </source>
</evidence>
<evidence type="ECO:0000259" key="2">
    <source>
        <dbReference type="Pfam" id="PF14111"/>
    </source>
</evidence>
<dbReference type="InterPro" id="IPR025836">
    <property type="entry name" value="Zn_knuckle_CX2CX4HX4C"/>
</dbReference>
<evidence type="ECO:0000256" key="1">
    <source>
        <dbReference type="SAM" id="MobiDB-lite"/>
    </source>
</evidence>
<dbReference type="AlphaFoldDB" id="A0A2K3PI65"/>
<dbReference type="InterPro" id="IPR025558">
    <property type="entry name" value="DUF4283"/>
</dbReference>
<feature type="compositionally biased region" description="Polar residues" evidence="1">
    <location>
        <begin position="476"/>
        <end position="487"/>
    </location>
</feature>
<name>A0A2K3PI65_TRIPR</name>
<sequence length="525" mass="58869">MANINLENLSLQTEDEEEGFVFDLTDEGEEQVDFRWCLVGRFIGDRPIHANSMKVTMADLWRPVRGVKIKEASKGLFLFQFSHELDMEDVLQGGPWSFDNQMLIVQRVQLGVQIENMPLYHVEFWVQVHNLPVGLMVEKVGKALANYIGSFVEYDKNNNSSFWRQYMRLRVRIDVRQPLKKNKQVKNSGGDWCTVNFKYEKLGVFCFVCGILGHTENKCEIRFAMESDDGVRGWSNELRTEPRRRSGRPTSRWLKDEGGSNGVQDGRRNPAAEFGTGEYAVDPTSTNNQPNHSNNNLHFSLSVAATPPSNDRQSPTAAVTLHPLLQTNIQDPQSSIRPAAQLLPTNCNYQPSSQNVTNSLTINPIVQPSLSNNNLPHNTSPANNTSSRQLLANNTLAATSLNLSPLITDAINHNPTFSFQSSPMAHLSQINKPMNRTIKSSLTLKLNPPTSPNPNRTAPKNTPTEPKKNPDGPNPTLIQNPTEAMETQTEKKRRREENNKEIEGNFGTIQHFLSAGPGSQACREQ</sequence>
<dbReference type="Pfam" id="PF14111">
    <property type="entry name" value="DUF4283"/>
    <property type="match status" value="1"/>
</dbReference>
<dbReference type="STRING" id="57577.A0A2K3PI65"/>